<protein>
    <recommendedName>
        <fullName evidence="2">Helix-turn-helix domain-containing protein</fullName>
    </recommendedName>
</protein>
<feature type="domain" description="Helix-turn-helix" evidence="2">
    <location>
        <begin position="33"/>
        <end position="77"/>
    </location>
</feature>
<proteinExistence type="predicted"/>
<dbReference type="RefSeq" id="WP_143813962.1">
    <property type="nucleotide sequence ID" value="NZ_FUKQ01000038.1"/>
</dbReference>
<gene>
    <name evidence="3" type="ORF">FM114_10495</name>
</gene>
<evidence type="ECO:0000256" key="1">
    <source>
        <dbReference type="SAM" id="MobiDB-lite"/>
    </source>
</evidence>
<reference evidence="3 4" key="1">
    <citation type="submission" date="2017-02" db="EMBL/GenBank/DDBJ databases">
        <authorList>
            <person name="Peterson S.W."/>
        </authorList>
    </citation>
    <scope>NUCLEOTIDE SEQUENCE [LARGE SCALE GENOMIC DNA]</scope>
    <source>
        <strain evidence="3 4">LSP_Lj1</strain>
    </source>
</reference>
<evidence type="ECO:0000313" key="3">
    <source>
        <dbReference type="EMBL" id="SJN37423.1"/>
    </source>
</evidence>
<dbReference type="NCBIfam" id="TIGR01764">
    <property type="entry name" value="excise"/>
    <property type="match status" value="1"/>
</dbReference>
<dbReference type="AlphaFoldDB" id="A0A1R4K075"/>
<feature type="compositionally biased region" description="Gly residues" evidence="1">
    <location>
        <begin position="7"/>
        <end position="27"/>
    </location>
</feature>
<keyword evidence="4" id="KW-1185">Reference proteome</keyword>
<dbReference type="EMBL" id="FUKQ01000038">
    <property type="protein sequence ID" value="SJN37423.1"/>
    <property type="molecule type" value="Genomic_DNA"/>
</dbReference>
<dbReference type="GO" id="GO:0003677">
    <property type="term" value="F:DNA binding"/>
    <property type="evidence" value="ECO:0007669"/>
    <property type="project" value="InterPro"/>
</dbReference>
<feature type="region of interest" description="Disordered" evidence="1">
    <location>
        <begin position="1"/>
        <end position="28"/>
    </location>
</feature>
<evidence type="ECO:0000259" key="2">
    <source>
        <dbReference type="Pfam" id="PF12728"/>
    </source>
</evidence>
<dbReference type="InterPro" id="IPR010093">
    <property type="entry name" value="SinI_DNA-bd"/>
</dbReference>
<evidence type="ECO:0000313" key="4">
    <source>
        <dbReference type="Proteomes" id="UP000188342"/>
    </source>
</evidence>
<dbReference type="InterPro" id="IPR041657">
    <property type="entry name" value="HTH_17"/>
</dbReference>
<accession>A0A1R4K075</accession>
<name>A0A1R4K075_9ACTN</name>
<organism evidence="3 4">
    <name type="scientific">Luteococcus japonicus LSP_Lj1</name>
    <dbReference type="NCBI Taxonomy" id="1255658"/>
    <lineage>
        <taxon>Bacteria</taxon>
        <taxon>Bacillati</taxon>
        <taxon>Actinomycetota</taxon>
        <taxon>Actinomycetes</taxon>
        <taxon>Propionibacteriales</taxon>
        <taxon>Propionibacteriaceae</taxon>
        <taxon>Luteococcus</taxon>
    </lineage>
</organism>
<sequence>MSAQQITGGGTQPGRGGELGPGRGGTWGSTEFISIKDAAELLAVSEVTIRRMVMRGEVRGYRVGRRVIRIKMSALESRLVGRR</sequence>
<dbReference type="Pfam" id="PF12728">
    <property type="entry name" value="HTH_17"/>
    <property type="match status" value="1"/>
</dbReference>
<dbReference type="STRING" id="1255658.FM114_10495"/>
<dbReference type="Proteomes" id="UP000188342">
    <property type="component" value="Unassembled WGS sequence"/>
</dbReference>